<evidence type="ECO:0000313" key="11">
    <source>
        <dbReference type="Proteomes" id="UP000825933"/>
    </source>
</evidence>
<dbReference type="CDD" id="cd00082">
    <property type="entry name" value="HisKA"/>
    <property type="match status" value="1"/>
</dbReference>
<evidence type="ECO:0000259" key="9">
    <source>
        <dbReference type="PROSITE" id="PS50113"/>
    </source>
</evidence>
<accession>A0A8T5UL58</accession>
<dbReference type="PROSITE" id="PS50112">
    <property type="entry name" value="PAS"/>
    <property type="match status" value="3"/>
</dbReference>
<dbReference type="Pfam" id="PF13188">
    <property type="entry name" value="PAS_8"/>
    <property type="match status" value="1"/>
</dbReference>
<dbReference type="GO" id="GO:0000155">
    <property type="term" value="F:phosphorelay sensor kinase activity"/>
    <property type="evidence" value="ECO:0007669"/>
    <property type="project" value="InterPro"/>
</dbReference>
<gene>
    <name evidence="10" type="ORF">K8N75_00925</name>
</gene>
<feature type="domain" description="PAS" evidence="8">
    <location>
        <begin position="196"/>
        <end position="266"/>
    </location>
</feature>
<dbReference type="PROSITE" id="PS50109">
    <property type="entry name" value="HIS_KIN"/>
    <property type="match status" value="1"/>
</dbReference>
<dbReference type="InterPro" id="IPR003594">
    <property type="entry name" value="HATPase_dom"/>
</dbReference>
<evidence type="ECO:0000256" key="6">
    <source>
        <dbReference type="SAM" id="Coils"/>
    </source>
</evidence>
<dbReference type="InterPro" id="IPR035965">
    <property type="entry name" value="PAS-like_dom_sf"/>
</dbReference>
<dbReference type="InterPro" id="IPR052162">
    <property type="entry name" value="Sensor_kinase/Photoreceptor"/>
</dbReference>
<dbReference type="RefSeq" id="WP_223790300.1">
    <property type="nucleotide sequence ID" value="NZ_JAIOUQ010000002.1"/>
</dbReference>
<keyword evidence="3" id="KW-0597">Phosphoprotein</keyword>
<evidence type="ECO:0000259" key="7">
    <source>
        <dbReference type="PROSITE" id="PS50109"/>
    </source>
</evidence>
<proteinExistence type="predicted"/>
<dbReference type="FunFam" id="3.30.450.20:FF:000099">
    <property type="entry name" value="Sensory box sensor histidine kinase"/>
    <property type="match status" value="1"/>
</dbReference>
<dbReference type="SMART" id="SM00388">
    <property type="entry name" value="HisKA"/>
    <property type="match status" value="1"/>
</dbReference>
<dbReference type="SUPFAM" id="SSF55785">
    <property type="entry name" value="PYP-like sensor domain (PAS domain)"/>
    <property type="match status" value="4"/>
</dbReference>
<dbReference type="InterPro" id="IPR000014">
    <property type="entry name" value="PAS"/>
</dbReference>
<evidence type="ECO:0000259" key="8">
    <source>
        <dbReference type="PROSITE" id="PS50112"/>
    </source>
</evidence>
<dbReference type="Proteomes" id="UP000825933">
    <property type="component" value="Unassembled WGS sequence"/>
</dbReference>
<dbReference type="FunFam" id="3.30.565.10:FF:000006">
    <property type="entry name" value="Sensor histidine kinase WalK"/>
    <property type="match status" value="1"/>
</dbReference>
<dbReference type="EMBL" id="JAIOUQ010000002">
    <property type="protein sequence ID" value="MBZ2164618.1"/>
    <property type="molecule type" value="Genomic_DNA"/>
</dbReference>
<dbReference type="InterPro" id="IPR000700">
    <property type="entry name" value="PAS-assoc_C"/>
</dbReference>
<feature type="domain" description="PAC" evidence="9">
    <location>
        <begin position="269"/>
        <end position="321"/>
    </location>
</feature>
<keyword evidence="6" id="KW-0175">Coiled coil</keyword>
<reference evidence="11" key="1">
    <citation type="journal article" date="2022" name="Microbiol. Resour. Announc.">
        <title>Draft Genome Sequence of a Methanogenic Archaeon from West Spitsbergen Permafrost.</title>
        <authorList>
            <person name="Trubitsyn V."/>
            <person name="Rivkina E."/>
            <person name="Shcherbakova V."/>
        </authorList>
    </citation>
    <scope>NUCLEOTIDE SEQUENCE [LARGE SCALE GENOMIC DNA]</scope>
    <source>
        <strain evidence="11">VT</strain>
    </source>
</reference>
<dbReference type="SMART" id="SM00091">
    <property type="entry name" value="PAS"/>
    <property type="match status" value="4"/>
</dbReference>
<protein>
    <recommendedName>
        <fullName evidence="2">histidine kinase</fullName>
        <ecNumber evidence="2">2.7.13.3</ecNumber>
    </recommendedName>
</protein>
<evidence type="ECO:0000256" key="4">
    <source>
        <dbReference type="ARBA" id="ARBA00022679"/>
    </source>
</evidence>
<feature type="domain" description="PAS" evidence="8">
    <location>
        <begin position="474"/>
        <end position="529"/>
    </location>
</feature>
<feature type="domain" description="PAC" evidence="9">
    <location>
        <begin position="94"/>
        <end position="146"/>
    </location>
</feature>
<dbReference type="NCBIfam" id="TIGR00229">
    <property type="entry name" value="sensory_box"/>
    <property type="match status" value="4"/>
</dbReference>
<dbReference type="Gene3D" id="1.10.287.130">
    <property type="match status" value="1"/>
</dbReference>
<dbReference type="InterPro" id="IPR036097">
    <property type="entry name" value="HisK_dim/P_sf"/>
</dbReference>
<keyword evidence="11" id="KW-1185">Reference proteome</keyword>
<dbReference type="InterPro" id="IPR004358">
    <property type="entry name" value="Sig_transdc_His_kin-like_C"/>
</dbReference>
<dbReference type="PRINTS" id="PR00344">
    <property type="entry name" value="BCTRLSENSOR"/>
</dbReference>
<sequence>MVKADANIKIIEEFEEIRKSEALLARLLENSSQPFGVGYPDGRLGLVNKAFEELTGYSREELKNTDWSEILTPPEFRDMENEKLNELQCTGQPVRYEKEYIRKDGTRLPIELLVHLEKNKDGTPEYYYSFITNISERKHQEVLTQKLLESEQQLTEELQTSNEELQSTSEELHVKNEELKHQGDNLLQINKALKESEERFRTLADNIPNLAWMADANGWIFWYNKQWYEYTGTTLEDMQGWGWQKVHHPDYVKPVTEEWSTRIKEGKPYDNIFPLKSKDGKYRWFLTRVTPIRDDQGKLIRWLGTNTDITERKEVETELNKYKDKLESLVEVRTAELEKAYKSLKESEEHYLTLFNSIDEGFCTIEVIFDSNNNPIDYRFLEINPAFAKQTGLEDAEGKLMRDLAPDHEEHWFEIYGEIALTGKPMRFVNEAKALNRWYNVYAFKIGAPENREIAILFNDITKFKKTEEALEFSSNYNRSLIDASLDPLVTIGPDGKITDVNKSTEIITGYSKDVLIGTDFSDYFTEPEKARSGYKQVFKEGSVYDYSLEIKSKTGEVTPVLYNASIYKDNRGEVIGVFAAARDITQIKRVENKLKEYQDTLEEKVKKRTEELAISNAELEHFAYVASHDLREPLRMITSFLQLLERRYSANLDQDANEFIGFAVDGAKRLDDMINDLLEYSKVNRKEQVFRSVNLEKVLESALINLIIPTEENNAVIDHDPLPTVYGDEKLLVQLFQNLIGNAIKYHGQEPPKIHISSIKENNQYIISIKDNGIGIESQHLERIFTIFQRLHGNDEYEGTGIGLAITQKIVHQHNGNIWVESKQGKGSTFYFTIPIK</sequence>
<evidence type="ECO:0000256" key="2">
    <source>
        <dbReference type="ARBA" id="ARBA00012438"/>
    </source>
</evidence>
<dbReference type="InterPro" id="IPR003661">
    <property type="entry name" value="HisK_dim/P_dom"/>
</dbReference>
<dbReference type="SUPFAM" id="SSF47384">
    <property type="entry name" value="Homodimeric domain of signal transducing histidine kinase"/>
    <property type="match status" value="1"/>
</dbReference>
<evidence type="ECO:0000256" key="1">
    <source>
        <dbReference type="ARBA" id="ARBA00000085"/>
    </source>
</evidence>
<feature type="coiled-coil region" evidence="6">
    <location>
        <begin position="581"/>
        <end position="608"/>
    </location>
</feature>
<dbReference type="PROSITE" id="PS50113">
    <property type="entry name" value="PAC"/>
    <property type="match status" value="3"/>
</dbReference>
<keyword evidence="5" id="KW-0418">Kinase</keyword>
<comment type="caution">
    <text evidence="10">The sequence shown here is derived from an EMBL/GenBank/DDBJ whole genome shotgun (WGS) entry which is preliminary data.</text>
</comment>
<dbReference type="SUPFAM" id="SSF55874">
    <property type="entry name" value="ATPase domain of HSP90 chaperone/DNA topoisomerase II/histidine kinase"/>
    <property type="match status" value="1"/>
</dbReference>
<dbReference type="Pfam" id="PF00512">
    <property type="entry name" value="HisKA"/>
    <property type="match status" value="1"/>
</dbReference>
<dbReference type="Gene3D" id="3.30.450.20">
    <property type="entry name" value="PAS domain"/>
    <property type="match status" value="4"/>
</dbReference>
<dbReference type="Pfam" id="PF13426">
    <property type="entry name" value="PAS_9"/>
    <property type="match status" value="2"/>
</dbReference>
<evidence type="ECO:0000256" key="3">
    <source>
        <dbReference type="ARBA" id="ARBA00022553"/>
    </source>
</evidence>
<evidence type="ECO:0000313" key="10">
    <source>
        <dbReference type="EMBL" id="MBZ2164618.1"/>
    </source>
</evidence>
<name>A0A8T5UL58_9EURY</name>
<dbReference type="CDD" id="cd00130">
    <property type="entry name" value="PAS"/>
    <property type="match status" value="3"/>
</dbReference>
<dbReference type="PANTHER" id="PTHR43304:SF1">
    <property type="entry name" value="PAC DOMAIN-CONTAINING PROTEIN"/>
    <property type="match status" value="1"/>
</dbReference>
<dbReference type="InterPro" id="IPR036890">
    <property type="entry name" value="HATPase_C_sf"/>
</dbReference>
<dbReference type="SMART" id="SM00086">
    <property type="entry name" value="PAC"/>
    <property type="match status" value="3"/>
</dbReference>
<feature type="domain" description="Histidine kinase" evidence="7">
    <location>
        <begin position="626"/>
        <end position="838"/>
    </location>
</feature>
<dbReference type="PANTHER" id="PTHR43304">
    <property type="entry name" value="PHYTOCHROME-LIKE PROTEIN CPH1"/>
    <property type="match status" value="1"/>
</dbReference>
<dbReference type="AlphaFoldDB" id="A0A8T5UL58"/>
<feature type="domain" description="PAC" evidence="9">
    <location>
        <begin position="545"/>
        <end position="597"/>
    </location>
</feature>
<dbReference type="Pfam" id="PF02518">
    <property type="entry name" value="HATPase_c"/>
    <property type="match status" value="1"/>
</dbReference>
<dbReference type="InterPro" id="IPR005467">
    <property type="entry name" value="His_kinase_dom"/>
</dbReference>
<dbReference type="Pfam" id="PF08447">
    <property type="entry name" value="PAS_3"/>
    <property type="match status" value="1"/>
</dbReference>
<feature type="coiled-coil region" evidence="6">
    <location>
        <begin position="144"/>
        <end position="182"/>
    </location>
</feature>
<feature type="domain" description="PAS" evidence="8">
    <location>
        <begin position="20"/>
        <end position="62"/>
    </location>
</feature>
<evidence type="ECO:0000256" key="5">
    <source>
        <dbReference type="ARBA" id="ARBA00022777"/>
    </source>
</evidence>
<dbReference type="EC" id="2.7.13.3" evidence="2"/>
<dbReference type="SMART" id="SM00387">
    <property type="entry name" value="HATPase_c"/>
    <property type="match status" value="1"/>
</dbReference>
<dbReference type="Gene3D" id="3.30.565.10">
    <property type="entry name" value="Histidine kinase-like ATPase, C-terminal domain"/>
    <property type="match status" value="1"/>
</dbReference>
<organism evidence="10 11">
    <name type="scientific">Methanobacterium spitsbergense</name>
    <dbReference type="NCBI Taxonomy" id="2874285"/>
    <lineage>
        <taxon>Archaea</taxon>
        <taxon>Methanobacteriati</taxon>
        <taxon>Methanobacteriota</taxon>
        <taxon>Methanomada group</taxon>
        <taxon>Methanobacteria</taxon>
        <taxon>Methanobacteriales</taxon>
        <taxon>Methanobacteriaceae</taxon>
        <taxon>Methanobacterium</taxon>
    </lineage>
</organism>
<keyword evidence="4" id="KW-0808">Transferase</keyword>
<dbReference type="InterPro" id="IPR013655">
    <property type="entry name" value="PAS_fold_3"/>
</dbReference>
<dbReference type="InterPro" id="IPR001610">
    <property type="entry name" value="PAC"/>
</dbReference>
<comment type="catalytic activity">
    <reaction evidence="1">
        <text>ATP + protein L-histidine = ADP + protein N-phospho-L-histidine.</text>
        <dbReference type="EC" id="2.7.13.3"/>
    </reaction>
</comment>